<gene>
    <name evidence="1" type="ORF">VF00_C0016G0001</name>
</gene>
<dbReference type="Proteomes" id="UP000034913">
    <property type="component" value="Unassembled WGS sequence"/>
</dbReference>
<sequence length="197" mass="23770">EDIYPFKFYDRFLMTKTPLLRFLFYILTPFNDWGLVDPPMKRLLIWWETALARRGWFGKQQGFFTHLHHANRVPVEWEEDVRLCLRFIETYPRKKERRLRLALLRRVPESLLPKELLAAQKAADEAFRAWRSAPGIYNNVVEPMEEARLKKEAAWKRFTQATDWDTLHRKICHPRCPWTTRKPDIFSKGKTIRVLKD</sequence>
<dbReference type="EMBL" id="LCRB01000016">
    <property type="protein sequence ID" value="KKW26163.1"/>
    <property type="molecule type" value="Genomic_DNA"/>
</dbReference>
<accession>A0A0G1X4V9</accession>
<protein>
    <submittedName>
        <fullName evidence="1">Uncharacterized protein</fullName>
    </submittedName>
</protein>
<proteinExistence type="predicted"/>
<feature type="non-terminal residue" evidence="1">
    <location>
        <position position="1"/>
    </location>
</feature>
<dbReference type="AlphaFoldDB" id="A0A0G1X4V9"/>
<evidence type="ECO:0000313" key="1">
    <source>
        <dbReference type="EMBL" id="KKW26163.1"/>
    </source>
</evidence>
<reference evidence="1 2" key="1">
    <citation type="journal article" date="2015" name="Nature">
        <title>rRNA introns, odd ribosomes, and small enigmatic genomes across a large radiation of phyla.</title>
        <authorList>
            <person name="Brown C.T."/>
            <person name="Hug L.A."/>
            <person name="Thomas B.C."/>
            <person name="Sharon I."/>
            <person name="Castelle C.J."/>
            <person name="Singh A."/>
            <person name="Wilkins M.J."/>
            <person name="Williams K.H."/>
            <person name="Banfield J.F."/>
        </authorList>
    </citation>
    <scope>NUCLEOTIDE SEQUENCE [LARGE SCALE GENOMIC DNA]</scope>
</reference>
<organism evidence="1 2">
    <name type="scientific">candidate division Kazan bacterium GW2011_GWB1_52_7</name>
    <dbReference type="NCBI Taxonomy" id="1620414"/>
    <lineage>
        <taxon>Bacteria</taxon>
        <taxon>Bacteria division Kazan-3B-28</taxon>
    </lineage>
</organism>
<evidence type="ECO:0000313" key="2">
    <source>
        <dbReference type="Proteomes" id="UP000034913"/>
    </source>
</evidence>
<name>A0A0G1X4V9_UNCK3</name>
<comment type="caution">
    <text evidence="1">The sequence shown here is derived from an EMBL/GenBank/DDBJ whole genome shotgun (WGS) entry which is preliminary data.</text>
</comment>